<evidence type="ECO:0000313" key="10">
    <source>
        <dbReference type="Proteomes" id="UP000236291"/>
    </source>
</evidence>
<dbReference type="SUPFAM" id="SSF54695">
    <property type="entry name" value="POZ domain"/>
    <property type="match status" value="1"/>
</dbReference>
<dbReference type="EMBL" id="ASHM01022027">
    <property type="protein sequence ID" value="PNY02961.1"/>
    <property type="molecule type" value="Genomic_DNA"/>
</dbReference>
<dbReference type="GO" id="GO:0006511">
    <property type="term" value="P:ubiquitin-dependent protein catabolic process"/>
    <property type="evidence" value="ECO:0007669"/>
    <property type="project" value="InterPro"/>
</dbReference>
<evidence type="ECO:0000259" key="6">
    <source>
        <dbReference type="Pfam" id="PF03931"/>
    </source>
</evidence>
<keyword evidence="3 4" id="KW-0833">Ubl conjugation pathway</keyword>
<dbReference type="InterPro" id="IPR001232">
    <property type="entry name" value="SKP1-like"/>
</dbReference>
<dbReference type="PIRSF" id="PIRSF028729">
    <property type="entry name" value="E3_ubiquit_lig_SCF_Skp"/>
    <property type="match status" value="1"/>
</dbReference>
<name>A0A2K3N549_TRIPR</name>
<evidence type="ECO:0000256" key="4">
    <source>
        <dbReference type="PIRNR" id="PIRNR028729"/>
    </source>
</evidence>
<dbReference type="Proteomes" id="UP000236291">
    <property type="component" value="Unassembled WGS sequence"/>
</dbReference>
<dbReference type="Pfam" id="PF03931">
    <property type="entry name" value="Skp1_POZ"/>
    <property type="match status" value="1"/>
</dbReference>
<reference evidence="7 10" key="2">
    <citation type="journal article" date="2017" name="Front. Plant Sci.">
        <title>Gene Classification and Mining of Molecular Markers Useful in Red Clover (Trifolium pratense) Breeding.</title>
        <authorList>
            <person name="Istvanek J."/>
            <person name="Dluhosova J."/>
            <person name="Dluhos P."/>
            <person name="Patkova L."/>
            <person name="Nedelnik J."/>
            <person name="Repkova J."/>
        </authorList>
    </citation>
    <scope>NUCLEOTIDE SEQUENCE [LARGE SCALE GENOMIC DNA]</scope>
    <source>
        <strain evidence="10">cv. Tatra</strain>
        <tissue evidence="7">Young leaves</tissue>
    </source>
</reference>
<proteinExistence type="inferred from homology"/>
<dbReference type="GO" id="GO:0016567">
    <property type="term" value="P:protein ubiquitination"/>
    <property type="evidence" value="ECO:0007669"/>
    <property type="project" value="UniProtKB-UniRule"/>
</dbReference>
<dbReference type="Pfam" id="PF01466">
    <property type="entry name" value="Skp1"/>
    <property type="match status" value="1"/>
</dbReference>
<evidence type="ECO:0000313" key="9">
    <source>
        <dbReference type="EMBL" id="PNY02961.1"/>
    </source>
</evidence>
<dbReference type="InterPro" id="IPR016072">
    <property type="entry name" value="Skp1_comp_dimer"/>
</dbReference>
<dbReference type="InterPro" id="IPR016073">
    <property type="entry name" value="Skp1_comp_POZ"/>
</dbReference>
<comment type="subunit">
    <text evidence="4">Part of a SCF (SKP1-cullin-F-box) protein ligase complex.</text>
</comment>
<dbReference type="InterPro" id="IPR011333">
    <property type="entry name" value="SKP1/BTB/POZ_sf"/>
</dbReference>
<dbReference type="Gene3D" id="3.30.710.10">
    <property type="entry name" value="Potassium Channel Kv1.1, Chain A"/>
    <property type="match status" value="1"/>
</dbReference>
<dbReference type="SUPFAM" id="SSF81382">
    <property type="entry name" value="Skp1 dimerisation domain-like"/>
    <property type="match status" value="1"/>
</dbReference>
<evidence type="ECO:0000256" key="2">
    <source>
        <dbReference type="ARBA" id="ARBA00009993"/>
    </source>
</evidence>
<comment type="pathway">
    <text evidence="1 4">Protein modification; protein ubiquitination.</text>
</comment>
<comment type="function">
    <text evidence="4">Involved in ubiquitination and subsequent proteasomal degradation of target proteins. Together with CUL1, RBX1 and a F-box protein, it forms a SCF E3 ubiquitin ligase complex. The functional specificity of this complex depends on the type of F-box protein. In the SCF complex, it serves as an adapter that links the F-box protein to CUL1.</text>
</comment>
<evidence type="ECO:0000313" key="8">
    <source>
        <dbReference type="EMBL" id="PNX98327.1"/>
    </source>
</evidence>
<sequence>MAEEKSQASSSKMITLKASDGVLFEVELNIAKEMKTVQAYIDDCEDIETIPIPNVLGKHLAIVIEYIKKTNEEYDAEFEKQWNMDDLQLLLLAANYLNISGLQECLCKAIAKRIENKSPEYVRKVFNIENDHSPEEEAKLRKEYKWAFEGVDKD</sequence>
<dbReference type="UniPathway" id="UPA00143"/>
<dbReference type="PANTHER" id="PTHR11165">
    <property type="entry name" value="SKP1"/>
    <property type="match status" value="1"/>
</dbReference>
<protein>
    <recommendedName>
        <fullName evidence="4">SKP1-like protein</fullName>
    </recommendedName>
</protein>
<accession>A0A2K3N549</accession>
<dbReference type="InterPro" id="IPR016897">
    <property type="entry name" value="SKP1"/>
</dbReference>
<dbReference type="Gramene" id="Tp57577_TGAC_v2_mRNA34991">
    <property type="protein sequence ID" value="Tp57577_TGAC_v2_mRNA34991"/>
    <property type="gene ID" value="Tp57577_TGAC_v2_gene33848"/>
</dbReference>
<dbReference type="GO" id="GO:0009867">
    <property type="term" value="P:jasmonic acid mediated signaling pathway"/>
    <property type="evidence" value="ECO:0007669"/>
    <property type="project" value="UniProtKB-ARBA"/>
</dbReference>
<feature type="domain" description="SKP1 component POZ" evidence="6">
    <location>
        <begin position="12"/>
        <end position="71"/>
    </location>
</feature>
<evidence type="ECO:0000256" key="3">
    <source>
        <dbReference type="ARBA" id="ARBA00022786"/>
    </source>
</evidence>
<dbReference type="EMBL" id="ASHM01016343">
    <property type="protein sequence ID" value="PNX98152.1"/>
    <property type="molecule type" value="Genomic_DNA"/>
</dbReference>
<reference evidence="7 10" key="1">
    <citation type="journal article" date="2014" name="Am. J. Bot.">
        <title>Genome assembly and annotation for red clover (Trifolium pratense; Fabaceae).</title>
        <authorList>
            <person name="Istvanek J."/>
            <person name="Jaros M."/>
            <person name="Krenek A."/>
            <person name="Repkova J."/>
        </authorList>
    </citation>
    <scope>NUCLEOTIDE SEQUENCE [LARGE SCALE GENOMIC DNA]</scope>
    <source>
        <strain evidence="10">cv. Tatra</strain>
        <tissue evidence="7">Young leaves</tissue>
    </source>
</reference>
<evidence type="ECO:0000313" key="7">
    <source>
        <dbReference type="EMBL" id="PNX98152.1"/>
    </source>
</evidence>
<evidence type="ECO:0000259" key="5">
    <source>
        <dbReference type="Pfam" id="PF01466"/>
    </source>
</evidence>
<dbReference type="STRING" id="57577.A0A2K3N549"/>
<evidence type="ECO:0000256" key="1">
    <source>
        <dbReference type="ARBA" id="ARBA00004906"/>
    </source>
</evidence>
<feature type="domain" description="SKP1 component dimerisation" evidence="5">
    <location>
        <begin position="101"/>
        <end position="147"/>
    </location>
</feature>
<dbReference type="AlphaFoldDB" id="A0A2K3N549"/>
<gene>
    <name evidence="7" type="ORF">L195_g021394</name>
    <name evidence="8" type="ORF">L195_g021569</name>
    <name evidence="9" type="ORF">L195_g026283</name>
</gene>
<dbReference type="EMBL" id="ASHM01016511">
    <property type="protein sequence ID" value="PNX98327.1"/>
    <property type="molecule type" value="Genomic_DNA"/>
</dbReference>
<dbReference type="SMART" id="SM00512">
    <property type="entry name" value="Skp1"/>
    <property type="match status" value="1"/>
</dbReference>
<organism evidence="7 10">
    <name type="scientific">Trifolium pratense</name>
    <name type="common">Red clover</name>
    <dbReference type="NCBI Taxonomy" id="57577"/>
    <lineage>
        <taxon>Eukaryota</taxon>
        <taxon>Viridiplantae</taxon>
        <taxon>Streptophyta</taxon>
        <taxon>Embryophyta</taxon>
        <taxon>Tracheophyta</taxon>
        <taxon>Spermatophyta</taxon>
        <taxon>Magnoliopsida</taxon>
        <taxon>eudicotyledons</taxon>
        <taxon>Gunneridae</taxon>
        <taxon>Pentapetalae</taxon>
        <taxon>rosids</taxon>
        <taxon>fabids</taxon>
        <taxon>Fabales</taxon>
        <taxon>Fabaceae</taxon>
        <taxon>Papilionoideae</taxon>
        <taxon>50 kb inversion clade</taxon>
        <taxon>NPAAA clade</taxon>
        <taxon>Hologalegina</taxon>
        <taxon>IRL clade</taxon>
        <taxon>Trifolieae</taxon>
        <taxon>Trifolium</taxon>
    </lineage>
</organism>
<comment type="similarity">
    <text evidence="2 4">Belongs to the SKP1 family.</text>
</comment>
<dbReference type="InterPro" id="IPR036296">
    <property type="entry name" value="SKP1-like_dim_sf"/>
</dbReference>
<comment type="caution">
    <text evidence="7">The sequence shown here is derived from an EMBL/GenBank/DDBJ whole genome shotgun (WGS) entry which is preliminary data.</text>
</comment>
<dbReference type="OrthoDB" id="2342932at2759"/>